<evidence type="ECO:0000313" key="11">
    <source>
        <dbReference type="Proteomes" id="UP000006250"/>
    </source>
</evidence>
<keyword evidence="11" id="KW-1185">Reference proteome</keyword>
<dbReference type="EMBL" id="AECZ01000029">
    <property type="protein sequence ID" value="EFL49929.1"/>
    <property type="molecule type" value="Genomic_DNA"/>
</dbReference>
<name>E1K098_SOLFR</name>
<evidence type="ECO:0000256" key="7">
    <source>
        <dbReference type="ARBA" id="ARBA00023136"/>
    </source>
</evidence>
<evidence type="ECO:0000256" key="2">
    <source>
        <dbReference type="ARBA" id="ARBA00022475"/>
    </source>
</evidence>
<organism evidence="10 11">
    <name type="scientific">Solidesulfovibrio fructosivorans JJ]</name>
    <dbReference type="NCBI Taxonomy" id="596151"/>
    <lineage>
        <taxon>Bacteria</taxon>
        <taxon>Pseudomonadati</taxon>
        <taxon>Thermodesulfobacteriota</taxon>
        <taxon>Desulfovibrionia</taxon>
        <taxon>Desulfovibrionales</taxon>
        <taxon>Desulfovibrionaceae</taxon>
        <taxon>Solidesulfovibrio</taxon>
    </lineage>
</organism>
<feature type="transmembrane region" description="Helical" evidence="8">
    <location>
        <begin position="162"/>
        <end position="194"/>
    </location>
</feature>
<feature type="transmembrane region" description="Helical" evidence="8">
    <location>
        <begin position="258"/>
        <end position="276"/>
    </location>
</feature>
<keyword evidence="2" id="KW-1003">Cell membrane</keyword>
<evidence type="ECO:0000256" key="8">
    <source>
        <dbReference type="SAM" id="Phobius"/>
    </source>
</evidence>
<evidence type="ECO:0000256" key="4">
    <source>
        <dbReference type="ARBA" id="ARBA00022679"/>
    </source>
</evidence>
<protein>
    <recommendedName>
        <fullName evidence="9">Glycosyltransferase RgtA/B/C/D-like domain-containing protein</fullName>
    </recommendedName>
</protein>
<evidence type="ECO:0000256" key="1">
    <source>
        <dbReference type="ARBA" id="ARBA00004651"/>
    </source>
</evidence>
<keyword evidence="6 8" id="KW-1133">Transmembrane helix</keyword>
<dbReference type="PANTHER" id="PTHR33908:SF11">
    <property type="entry name" value="MEMBRANE PROTEIN"/>
    <property type="match status" value="1"/>
</dbReference>
<accession>E1K098</accession>
<dbReference type="InterPro" id="IPR050297">
    <property type="entry name" value="LipidA_mod_glycosyltrf_83"/>
</dbReference>
<keyword evidence="7 8" id="KW-0472">Membrane</keyword>
<dbReference type="GO" id="GO:0005886">
    <property type="term" value="C:plasma membrane"/>
    <property type="evidence" value="ECO:0007669"/>
    <property type="project" value="UniProtKB-SubCell"/>
</dbReference>
<evidence type="ECO:0000256" key="3">
    <source>
        <dbReference type="ARBA" id="ARBA00022676"/>
    </source>
</evidence>
<dbReference type="GO" id="GO:0016763">
    <property type="term" value="F:pentosyltransferase activity"/>
    <property type="evidence" value="ECO:0007669"/>
    <property type="project" value="TreeGrafter"/>
</dbReference>
<feature type="transmembrane region" description="Helical" evidence="8">
    <location>
        <begin position="334"/>
        <end position="353"/>
    </location>
</feature>
<proteinExistence type="predicted"/>
<comment type="subcellular location">
    <subcellularLocation>
        <location evidence="1">Cell membrane</location>
        <topology evidence="1">Multi-pass membrane protein</topology>
    </subcellularLocation>
</comment>
<feature type="transmembrane region" description="Helical" evidence="8">
    <location>
        <begin position="136"/>
        <end position="155"/>
    </location>
</feature>
<evidence type="ECO:0000259" key="9">
    <source>
        <dbReference type="Pfam" id="PF13231"/>
    </source>
</evidence>
<sequence>MGSMKSKSSAFFERSIPLAVMLLFGVLYIALSRSKALLLDEFIMLLTAKRPFLEGLLQTQDYSAPLYQLLLRVFAPQPHPSELVLRLPSAIAGVLCLFASWSLVKRYVNGFLAFIFLILLGLNPFFMQWATMARPYTLYGLLFVLCLYFSCATIRSYSDNKVLFFIGSSVLLCYATYIGIPVVCLFVATTALLIPERPNTSRFLKFNILTVIGLVPVLFLLSRYLLEGVPALHGDWIVRPDWLDFLVAMRFAQYFGDLYAGAIFFTFFVLGLTFYIHNETIYQRASAKDGAAYFIVKNFCEQRVIWLYISLFVFSLFFVINAISFVFPIYVARYGFPVLILLLFCFCMLIENFPRVTQYALLCIVLTLTLSHLDATFQSTRNTIILAGLKTRELAAAGLPVHLLNWKHGTDWRSPEAFGLQYYGFDVRNFRFIDLDYGNAHTKVKDDGFLKENPHGAILVYGYMRDVIADFFGKRHVPFKREGLADYTIFLY</sequence>
<reference evidence="10 11" key="1">
    <citation type="submission" date="2010-08" db="EMBL/GenBank/DDBJ databases">
        <title>The draft genome of Desulfovibrio fructosovorans JJ.</title>
        <authorList>
            <consortium name="US DOE Joint Genome Institute (JGI-PGF)"/>
            <person name="Lucas S."/>
            <person name="Copeland A."/>
            <person name="Lapidus A."/>
            <person name="Cheng J.-F."/>
            <person name="Bruce D."/>
            <person name="Goodwin L."/>
            <person name="Pitluck S."/>
            <person name="Land M.L."/>
            <person name="Hauser L."/>
            <person name="Chang Y.-J."/>
            <person name="Jeffries C."/>
            <person name="Wall J.D."/>
            <person name="Stahl D.A."/>
            <person name="Arkin A.P."/>
            <person name="Dehal P."/>
            <person name="Stolyar S.M."/>
            <person name="Hazen T.C."/>
            <person name="Woyke T.J."/>
        </authorList>
    </citation>
    <scope>NUCLEOTIDE SEQUENCE [LARGE SCALE GENOMIC DNA]</scope>
    <source>
        <strain evidence="10 11">JJ</strain>
    </source>
</reference>
<evidence type="ECO:0000256" key="5">
    <source>
        <dbReference type="ARBA" id="ARBA00022692"/>
    </source>
</evidence>
<dbReference type="STRING" id="596151.DesfrDRAFT_3298"/>
<dbReference type="RefSeq" id="WP_005995727.1">
    <property type="nucleotide sequence ID" value="NZ_AECZ01000029.1"/>
</dbReference>
<dbReference type="GO" id="GO:0009103">
    <property type="term" value="P:lipopolysaccharide biosynthetic process"/>
    <property type="evidence" value="ECO:0007669"/>
    <property type="project" value="UniProtKB-ARBA"/>
</dbReference>
<dbReference type="Pfam" id="PF13231">
    <property type="entry name" value="PMT_2"/>
    <property type="match status" value="1"/>
</dbReference>
<keyword evidence="4" id="KW-0808">Transferase</keyword>
<keyword evidence="3" id="KW-0328">Glycosyltransferase</keyword>
<feature type="transmembrane region" description="Helical" evidence="8">
    <location>
        <begin position="111"/>
        <end position="130"/>
    </location>
</feature>
<gene>
    <name evidence="10" type="ORF">DesfrDRAFT_3298</name>
</gene>
<evidence type="ECO:0000256" key="6">
    <source>
        <dbReference type="ARBA" id="ARBA00022989"/>
    </source>
</evidence>
<comment type="caution">
    <text evidence="10">The sequence shown here is derived from an EMBL/GenBank/DDBJ whole genome shotgun (WGS) entry which is preliminary data.</text>
</comment>
<dbReference type="InterPro" id="IPR038731">
    <property type="entry name" value="RgtA/B/C-like"/>
</dbReference>
<feature type="transmembrane region" description="Helical" evidence="8">
    <location>
        <begin position="206"/>
        <end position="226"/>
    </location>
</feature>
<feature type="transmembrane region" description="Helical" evidence="8">
    <location>
        <begin position="305"/>
        <end position="327"/>
    </location>
</feature>
<keyword evidence="5 8" id="KW-0812">Transmembrane</keyword>
<dbReference type="Proteomes" id="UP000006250">
    <property type="component" value="Unassembled WGS sequence"/>
</dbReference>
<dbReference type="PANTHER" id="PTHR33908">
    <property type="entry name" value="MANNOSYLTRANSFERASE YKCB-RELATED"/>
    <property type="match status" value="1"/>
</dbReference>
<dbReference type="OrthoDB" id="5437149at2"/>
<feature type="transmembrane region" description="Helical" evidence="8">
    <location>
        <begin position="83"/>
        <end position="104"/>
    </location>
</feature>
<evidence type="ECO:0000313" key="10">
    <source>
        <dbReference type="EMBL" id="EFL49929.1"/>
    </source>
</evidence>
<feature type="domain" description="Glycosyltransferase RgtA/B/C/D-like" evidence="9">
    <location>
        <begin position="64"/>
        <end position="218"/>
    </location>
</feature>
<dbReference type="AlphaFoldDB" id="E1K098"/>